<dbReference type="GO" id="GO:0046872">
    <property type="term" value="F:metal ion binding"/>
    <property type="evidence" value="ECO:0007669"/>
    <property type="project" value="UniProtKB-KW"/>
</dbReference>
<dbReference type="InterPro" id="IPR026992">
    <property type="entry name" value="DIOX_N"/>
</dbReference>
<keyword evidence="5" id="KW-0408">Iron</keyword>
<dbReference type="SUPFAM" id="SSF51197">
    <property type="entry name" value="Clavaminate synthase-like"/>
    <property type="match status" value="1"/>
</dbReference>
<dbReference type="GO" id="GO:0016491">
    <property type="term" value="F:oxidoreductase activity"/>
    <property type="evidence" value="ECO:0007669"/>
    <property type="project" value="UniProtKB-KW"/>
</dbReference>
<evidence type="ECO:0000256" key="4">
    <source>
        <dbReference type="ARBA" id="ARBA00023002"/>
    </source>
</evidence>
<dbReference type="SUPFAM" id="SSF54001">
    <property type="entry name" value="Cysteine proteinases"/>
    <property type="match status" value="1"/>
</dbReference>
<dbReference type="Pfam" id="PF03171">
    <property type="entry name" value="2OG-FeII_Oxy"/>
    <property type="match status" value="1"/>
</dbReference>
<dbReference type="Pfam" id="PF00797">
    <property type="entry name" value="Acetyltransf_2"/>
    <property type="match status" value="1"/>
</dbReference>
<gene>
    <name evidence="7" type="ORF">FIE12Z_4998</name>
</gene>
<evidence type="ECO:0000256" key="5">
    <source>
        <dbReference type="ARBA" id="ARBA00023004"/>
    </source>
</evidence>
<dbReference type="Gene3D" id="3.30.2140.20">
    <property type="match status" value="1"/>
</dbReference>
<name>A0A395MSK1_9HYPO</name>
<dbReference type="GO" id="GO:0016407">
    <property type="term" value="F:acetyltransferase activity"/>
    <property type="evidence" value="ECO:0007669"/>
    <property type="project" value="InterPro"/>
</dbReference>
<dbReference type="InterPro" id="IPR001447">
    <property type="entry name" value="Arylamine_N-AcTrfase"/>
</dbReference>
<evidence type="ECO:0000256" key="2">
    <source>
        <dbReference type="ARBA" id="ARBA00008056"/>
    </source>
</evidence>
<keyword evidence="3" id="KW-0479">Metal-binding</keyword>
<keyword evidence="4" id="KW-0560">Oxidoreductase</keyword>
<protein>
    <submittedName>
        <fullName evidence="7">1-aminocyclopropane-1-carboxylate oxidase</fullName>
    </submittedName>
</protein>
<comment type="similarity">
    <text evidence="1">Belongs to the arylamine N-acetyltransferase family.</text>
</comment>
<dbReference type="PROSITE" id="PS51471">
    <property type="entry name" value="FE2OG_OXY"/>
    <property type="match status" value="1"/>
</dbReference>
<dbReference type="PRINTS" id="PR00682">
    <property type="entry name" value="IPNSYNTHASE"/>
</dbReference>
<evidence type="ECO:0000256" key="1">
    <source>
        <dbReference type="ARBA" id="ARBA00006547"/>
    </source>
</evidence>
<organism evidence="7 8">
    <name type="scientific">Fusarium flagelliforme</name>
    <dbReference type="NCBI Taxonomy" id="2675880"/>
    <lineage>
        <taxon>Eukaryota</taxon>
        <taxon>Fungi</taxon>
        <taxon>Dikarya</taxon>
        <taxon>Ascomycota</taxon>
        <taxon>Pezizomycotina</taxon>
        <taxon>Sordariomycetes</taxon>
        <taxon>Hypocreomycetidae</taxon>
        <taxon>Hypocreales</taxon>
        <taxon>Nectriaceae</taxon>
        <taxon>Fusarium</taxon>
        <taxon>Fusarium incarnatum-equiseti species complex</taxon>
    </lineage>
</organism>
<dbReference type="PANTHER" id="PTHR10209:SF881">
    <property type="entry name" value="FI07970P-RELATED"/>
    <property type="match status" value="1"/>
</dbReference>
<dbReference type="PANTHER" id="PTHR10209">
    <property type="entry name" value="OXIDOREDUCTASE, 2OG-FE II OXYGENASE FAMILY PROTEIN"/>
    <property type="match status" value="1"/>
</dbReference>
<reference evidence="7 8" key="1">
    <citation type="journal article" date="2018" name="PLoS Pathog.">
        <title>Evolution of structural diversity of trichothecenes, a family of toxins produced by plant pathogenic and entomopathogenic fungi.</title>
        <authorList>
            <person name="Proctor R.H."/>
            <person name="McCormick S.P."/>
            <person name="Kim H.S."/>
            <person name="Cardoza R.E."/>
            <person name="Stanley A.M."/>
            <person name="Lindo L."/>
            <person name="Kelly A."/>
            <person name="Brown D.W."/>
            <person name="Lee T."/>
            <person name="Vaughan M.M."/>
            <person name="Alexander N.J."/>
            <person name="Busman M."/>
            <person name="Gutierrez S."/>
        </authorList>
    </citation>
    <scope>NUCLEOTIDE SEQUENCE [LARGE SCALE GENOMIC DNA]</scope>
    <source>
        <strain evidence="7 8">NRRL 13405</strain>
    </source>
</reference>
<comment type="similarity">
    <text evidence="2">Belongs to the iron/ascorbate-dependent oxidoreductase family.</text>
</comment>
<evidence type="ECO:0000256" key="3">
    <source>
        <dbReference type="ARBA" id="ARBA00022723"/>
    </source>
</evidence>
<dbReference type="Proteomes" id="UP000265631">
    <property type="component" value="Unassembled WGS sequence"/>
</dbReference>
<dbReference type="GO" id="GO:0044283">
    <property type="term" value="P:small molecule biosynthetic process"/>
    <property type="evidence" value="ECO:0007669"/>
    <property type="project" value="UniProtKB-ARBA"/>
</dbReference>
<dbReference type="InterPro" id="IPR038765">
    <property type="entry name" value="Papain-like_cys_pep_sf"/>
</dbReference>
<dbReference type="InterPro" id="IPR044861">
    <property type="entry name" value="IPNS-like_FE2OG_OXY"/>
</dbReference>
<dbReference type="InterPro" id="IPR053710">
    <property type="entry name" value="Arylamine_NAT_domain_sf"/>
</dbReference>
<keyword evidence="8" id="KW-1185">Reference proteome</keyword>
<dbReference type="InterPro" id="IPR027443">
    <property type="entry name" value="IPNS-like_sf"/>
</dbReference>
<evidence type="ECO:0000259" key="6">
    <source>
        <dbReference type="PROSITE" id="PS51471"/>
    </source>
</evidence>
<dbReference type="EMBL" id="PXXK01000128">
    <property type="protein sequence ID" value="RFN50760.1"/>
    <property type="molecule type" value="Genomic_DNA"/>
</dbReference>
<dbReference type="AlphaFoldDB" id="A0A395MSK1"/>
<sequence>MATTTVETAAPTAEFTTVQLLTPDGPVSRRVRCGKPRTPTLDEMPIIDLSTLDGDATARKALAIKIKAAAENTGFFYVSHHGIPQDLIEEALEQIKDFFNQPQEDKDRVAFTKAGKFCGYHGVGSTQINNNETKDNKETFSMRYDTRIDTSHDCADDINSNFDSIDYVWNGTSHLPKFRPILTKFYQKRLELARKLIRLFALALELPEDYFDSIITTPGADAVHLHYPGTDETEDIDVGIGSHTDIQCVTLLWQDMSGGLQVLSADDEWLDARPIEGTLVINIGDFLQRLSNNRFKSTVHRVYNRQRESRYAMPFFLGFNPDAVCEVVPTCTDADHPPLYEPISCGQFFNHINLPHALRRNPQPSLMFLKALHTHSLATFPYENLSLHYNASHCIDLDPQYLFRKMVTDNRGRGGFCMEIAILYNHVLRAIGFDAYTAGVRTRGRLEGVPRGDYPGWNHIVNIITFPDGSKYHSDVAFGGDGATIPMPLIDGLVHKNMGTQQIQLKRDWVPHQVHRTEETKLWIYQYRNSQDSEWNSFYSFPGVEFFALDWDVVNWWINSHPDSHQRRNVLTIKFLQRPVESDASFEGETEIYGKRMLVNGVVKENLGGKTKIIATCDTEQERIEVLEKYFQLFLTNEEKGGILGYVSELDGTAGRTQR</sequence>
<dbReference type="Gene3D" id="2.60.120.330">
    <property type="entry name" value="B-lactam Antibiotic, Isopenicillin N Synthase, Chain"/>
    <property type="match status" value="1"/>
</dbReference>
<comment type="caution">
    <text evidence="7">The sequence shown here is derived from an EMBL/GenBank/DDBJ whole genome shotgun (WGS) entry which is preliminary data.</text>
</comment>
<feature type="domain" description="Fe2OG dioxygenase" evidence="6">
    <location>
        <begin position="219"/>
        <end position="319"/>
    </location>
</feature>
<evidence type="ECO:0000313" key="7">
    <source>
        <dbReference type="EMBL" id="RFN50760.1"/>
    </source>
</evidence>
<accession>A0A395MSK1</accession>
<evidence type="ECO:0000313" key="8">
    <source>
        <dbReference type="Proteomes" id="UP000265631"/>
    </source>
</evidence>
<dbReference type="InterPro" id="IPR005123">
    <property type="entry name" value="Oxoglu/Fe-dep_dioxygenase_dom"/>
</dbReference>
<dbReference type="Pfam" id="PF14226">
    <property type="entry name" value="DIOX_N"/>
    <property type="match status" value="1"/>
</dbReference>
<dbReference type="STRING" id="2594813.A0A395MSK1"/>
<proteinExistence type="inferred from homology"/>